<dbReference type="InterPro" id="IPR007893">
    <property type="entry name" value="Spore_coat_U/FanG"/>
</dbReference>
<dbReference type="RefSeq" id="WP_150698060.1">
    <property type="nucleotide sequence ID" value="NZ_CABPRZ010000013.1"/>
</dbReference>
<feature type="chain" id="PRO_5022686173" evidence="1">
    <location>
        <begin position="24"/>
        <end position="177"/>
    </location>
</feature>
<organism evidence="3 4">
    <name type="scientific">Pandoraea terrae</name>
    <dbReference type="NCBI Taxonomy" id="1537710"/>
    <lineage>
        <taxon>Bacteria</taxon>
        <taxon>Pseudomonadati</taxon>
        <taxon>Pseudomonadota</taxon>
        <taxon>Betaproteobacteria</taxon>
        <taxon>Burkholderiales</taxon>
        <taxon>Burkholderiaceae</taxon>
        <taxon>Pandoraea</taxon>
    </lineage>
</organism>
<dbReference type="PANTHER" id="PTHR37089">
    <property type="entry name" value="PROTEIN U-RELATED"/>
    <property type="match status" value="1"/>
</dbReference>
<keyword evidence="4" id="KW-1185">Reference proteome</keyword>
<protein>
    <submittedName>
        <fullName evidence="3">Spore coat U domain-containing protein</fullName>
    </submittedName>
</protein>
<dbReference type="OrthoDB" id="8588792at2"/>
<proteinExistence type="predicted"/>
<evidence type="ECO:0000259" key="2">
    <source>
        <dbReference type="Pfam" id="PF05229"/>
    </source>
</evidence>
<dbReference type="Pfam" id="PF05229">
    <property type="entry name" value="SCPU"/>
    <property type="match status" value="1"/>
</dbReference>
<evidence type="ECO:0000313" key="3">
    <source>
        <dbReference type="EMBL" id="VVE24188.1"/>
    </source>
</evidence>
<name>A0A5E4WHT2_9BURK</name>
<feature type="domain" description="Spore coat protein U/FanG" evidence="2">
    <location>
        <begin position="28"/>
        <end position="174"/>
    </location>
</feature>
<dbReference type="EMBL" id="CABPRZ010000013">
    <property type="protein sequence ID" value="VVE24188.1"/>
    <property type="molecule type" value="Genomic_DNA"/>
</dbReference>
<dbReference type="SMART" id="SM00972">
    <property type="entry name" value="SCPU"/>
    <property type="match status" value="1"/>
</dbReference>
<dbReference type="InterPro" id="IPR053167">
    <property type="entry name" value="Spore_coat_component"/>
</dbReference>
<sequence>MKHTVFGIGALVCAVLCPSAAFAGSSNANLGVTASVAANCSITTTPVSFSAYDPVTANATAPLNATGTVSIACTKGAAPTIALGLGGNASGSALRMIGASSSNLLSYALYQPSATSPGAACSYSSPTVWGSSGSNVFNPGQATSKASRTYNVCGQIAGGQDVSVDSYSDTVVATVNF</sequence>
<evidence type="ECO:0000256" key="1">
    <source>
        <dbReference type="SAM" id="SignalP"/>
    </source>
</evidence>
<dbReference type="AlphaFoldDB" id="A0A5E4WHT2"/>
<evidence type="ECO:0000313" key="4">
    <source>
        <dbReference type="Proteomes" id="UP000414233"/>
    </source>
</evidence>
<dbReference type="Proteomes" id="UP000414233">
    <property type="component" value="Unassembled WGS sequence"/>
</dbReference>
<gene>
    <name evidence="3" type="ORF">PTE30175_03214</name>
</gene>
<keyword evidence="1" id="KW-0732">Signal</keyword>
<reference evidence="3 4" key="1">
    <citation type="submission" date="2019-08" db="EMBL/GenBank/DDBJ databases">
        <authorList>
            <person name="Peeters C."/>
        </authorList>
    </citation>
    <scope>NUCLEOTIDE SEQUENCE [LARGE SCALE GENOMIC DNA]</scope>
    <source>
        <strain evidence="3 4">LMG 30175</strain>
    </source>
</reference>
<feature type="signal peptide" evidence="1">
    <location>
        <begin position="1"/>
        <end position="23"/>
    </location>
</feature>
<dbReference type="PANTHER" id="PTHR37089:SF4">
    <property type="entry name" value="EXPORTED PROTEIN"/>
    <property type="match status" value="1"/>
</dbReference>
<accession>A0A5E4WHT2</accession>